<sequence>MQHYLNVANNDGSFNENVPDSDNTPESSPGPSQDISDIMALLPSYHTSILDDAIGAFTPGEDLDMLSISGLSPIPALTDVGYEILVAKADSLVKGLRDLHFELEASDSMLPRPHDIGELENIFCAEKIRFFTAAFFRLTHVHFPLVHYPTFGVPETSTYLILAVTIFGASRCAPFKHTVQAKAFTALAEEYIFREVHRLNTEAPFELALEQLQTMQAAVAITNLMINHNDWSLRERGRLKRLPVLIYSVRLFKLTDKNSPLTLDWHQFIFNETAAGIATMTAVVDWNHARMFYCPPHLAIAEMKCSLPCHRELWDAPNATAYIVAKEAIDAASLASKFSFATSIATFISSLMANDWPLHGSFCHLNLTLESLSATSYGKLAKLPTHGMPDARFARGIFFHHPRDQKMEGALGLHYARHGPSNIA</sequence>
<organism evidence="1 2">
    <name type="scientific">Lecanicillium saksenae</name>
    <dbReference type="NCBI Taxonomy" id="468837"/>
    <lineage>
        <taxon>Eukaryota</taxon>
        <taxon>Fungi</taxon>
        <taxon>Dikarya</taxon>
        <taxon>Ascomycota</taxon>
        <taxon>Pezizomycotina</taxon>
        <taxon>Sordariomycetes</taxon>
        <taxon>Hypocreomycetidae</taxon>
        <taxon>Hypocreales</taxon>
        <taxon>Cordycipitaceae</taxon>
        <taxon>Lecanicillium</taxon>
    </lineage>
</organism>
<accession>A0ACC1R3P1</accession>
<dbReference type="Proteomes" id="UP001148737">
    <property type="component" value="Unassembled WGS sequence"/>
</dbReference>
<reference evidence="1" key="1">
    <citation type="submission" date="2022-07" db="EMBL/GenBank/DDBJ databases">
        <title>Genome Sequence of Lecanicillium saksenae.</title>
        <authorList>
            <person name="Buettner E."/>
        </authorList>
    </citation>
    <scope>NUCLEOTIDE SEQUENCE</scope>
    <source>
        <strain evidence="1">VT-O1</strain>
    </source>
</reference>
<keyword evidence="2" id="KW-1185">Reference proteome</keyword>
<gene>
    <name evidence="1" type="ORF">NLG97_g2122</name>
</gene>
<evidence type="ECO:0000313" key="1">
    <source>
        <dbReference type="EMBL" id="KAJ3497146.1"/>
    </source>
</evidence>
<dbReference type="EMBL" id="JANAKD010000135">
    <property type="protein sequence ID" value="KAJ3497146.1"/>
    <property type="molecule type" value="Genomic_DNA"/>
</dbReference>
<name>A0ACC1R3P1_9HYPO</name>
<proteinExistence type="predicted"/>
<comment type="caution">
    <text evidence="1">The sequence shown here is derived from an EMBL/GenBank/DDBJ whole genome shotgun (WGS) entry which is preliminary data.</text>
</comment>
<evidence type="ECO:0000313" key="2">
    <source>
        <dbReference type="Proteomes" id="UP001148737"/>
    </source>
</evidence>
<protein>
    <submittedName>
        <fullName evidence="1">Uncharacterized protein</fullName>
    </submittedName>
</protein>